<dbReference type="Pfam" id="PF08448">
    <property type="entry name" value="PAS_4"/>
    <property type="match status" value="1"/>
</dbReference>
<dbReference type="PROSITE" id="PS50887">
    <property type="entry name" value="GGDEF"/>
    <property type="match status" value="1"/>
</dbReference>
<dbReference type="CDD" id="cd01949">
    <property type="entry name" value="GGDEF"/>
    <property type="match status" value="1"/>
</dbReference>
<feature type="domain" description="PAC" evidence="2">
    <location>
        <begin position="550"/>
        <end position="600"/>
    </location>
</feature>
<dbReference type="InterPro" id="IPR035919">
    <property type="entry name" value="EAL_sf"/>
</dbReference>
<feature type="domain" description="EAL" evidence="3">
    <location>
        <begin position="776"/>
        <end position="1021"/>
    </location>
</feature>
<dbReference type="Gene3D" id="3.20.20.450">
    <property type="entry name" value="EAL domain"/>
    <property type="match status" value="1"/>
</dbReference>
<dbReference type="PROSITE" id="PS50112">
    <property type="entry name" value="PAS"/>
    <property type="match status" value="3"/>
</dbReference>
<dbReference type="SUPFAM" id="SSF141868">
    <property type="entry name" value="EAL domain-like"/>
    <property type="match status" value="1"/>
</dbReference>
<dbReference type="KEGG" id="dae:Dtox_1676"/>
<dbReference type="InterPro" id="IPR035965">
    <property type="entry name" value="PAS-like_dom_sf"/>
</dbReference>
<dbReference type="InterPro" id="IPR029787">
    <property type="entry name" value="Nucleotide_cyclase"/>
</dbReference>
<dbReference type="EMBL" id="CP001720">
    <property type="protein sequence ID" value="ACV62533.1"/>
    <property type="molecule type" value="Genomic_DNA"/>
</dbReference>
<dbReference type="eggNOG" id="COG5001">
    <property type="taxonomic scope" value="Bacteria"/>
</dbReference>
<dbReference type="Proteomes" id="UP000002217">
    <property type="component" value="Chromosome"/>
</dbReference>
<dbReference type="NCBIfam" id="TIGR00229">
    <property type="entry name" value="sensory_box"/>
    <property type="match status" value="3"/>
</dbReference>
<evidence type="ECO:0000313" key="6">
    <source>
        <dbReference type="Proteomes" id="UP000002217"/>
    </source>
</evidence>
<gene>
    <name evidence="5" type="ordered locus">Dtox_1676</name>
</gene>
<dbReference type="SUPFAM" id="SSF55785">
    <property type="entry name" value="PYP-like sensor domain (PAS domain)"/>
    <property type="match status" value="5"/>
</dbReference>
<evidence type="ECO:0000259" key="4">
    <source>
        <dbReference type="PROSITE" id="PS50887"/>
    </source>
</evidence>
<keyword evidence="6" id="KW-1185">Reference proteome</keyword>
<dbReference type="PANTHER" id="PTHR44757">
    <property type="entry name" value="DIGUANYLATE CYCLASE DGCP"/>
    <property type="match status" value="1"/>
</dbReference>
<evidence type="ECO:0000259" key="1">
    <source>
        <dbReference type="PROSITE" id="PS50112"/>
    </source>
</evidence>
<dbReference type="InterPro" id="IPR052155">
    <property type="entry name" value="Biofilm_reg_signaling"/>
</dbReference>
<name>C8VWV7_DESAS</name>
<protein>
    <submittedName>
        <fullName evidence="5">Diguanylate cyclase/phosphodiesterase with PAS/PAC sensor(S)</fullName>
    </submittedName>
</protein>
<dbReference type="HOGENOM" id="CLU_000445_70_20_9"/>
<dbReference type="PROSITE" id="PS50883">
    <property type="entry name" value="EAL"/>
    <property type="match status" value="1"/>
</dbReference>
<dbReference type="PROSITE" id="PS50113">
    <property type="entry name" value="PAC"/>
    <property type="match status" value="3"/>
</dbReference>
<dbReference type="Gene3D" id="3.30.450.20">
    <property type="entry name" value="PAS domain"/>
    <property type="match status" value="5"/>
</dbReference>
<proteinExistence type="predicted"/>
<evidence type="ECO:0000313" key="5">
    <source>
        <dbReference type="EMBL" id="ACV62533.1"/>
    </source>
</evidence>
<dbReference type="PANTHER" id="PTHR44757:SF4">
    <property type="entry name" value="DIGUANYLATE CYCLASE DGCE-RELATED"/>
    <property type="match status" value="1"/>
</dbReference>
<dbReference type="SMART" id="SM00091">
    <property type="entry name" value="PAS"/>
    <property type="match status" value="4"/>
</dbReference>
<dbReference type="InterPro" id="IPR000160">
    <property type="entry name" value="GGDEF_dom"/>
</dbReference>
<dbReference type="SMART" id="SM00052">
    <property type="entry name" value="EAL"/>
    <property type="match status" value="1"/>
</dbReference>
<dbReference type="InterPro" id="IPR043128">
    <property type="entry name" value="Rev_trsase/Diguanyl_cyclase"/>
</dbReference>
<dbReference type="InterPro" id="IPR001633">
    <property type="entry name" value="EAL_dom"/>
</dbReference>
<dbReference type="AlphaFoldDB" id="C8VWV7"/>
<dbReference type="SMART" id="SM00086">
    <property type="entry name" value="PAC"/>
    <property type="match status" value="5"/>
</dbReference>
<dbReference type="Pfam" id="PF00990">
    <property type="entry name" value="GGDEF"/>
    <property type="match status" value="1"/>
</dbReference>
<dbReference type="InterPro" id="IPR000700">
    <property type="entry name" value="PAS-assoc_C"/>
</dbReference>
<dbReference type="InterPro" id="IPR001610">
    <property type="entry name" value="PAC"/>
</dbReference>
<sequence>MTMESINLSQYLNLNINTKKTGQIIIDKTTNKIIALNNVLIEWLGYEKKELLNCSIEDFIEVFEQNETLVSRLIKKDGTFVEAQLSATFMENNNKEYYLLEIKNSNQQHQEDQLNFLQQLIDIIPSPVFFKDINGLYQGCNKAFENYIGHSREELLGKSAYYISPKNLADKYLAKDKELFKNKGAEVFESSILYADDSLHEVIINKAVYFDNENKVAGLIGIITDITELKQFERKLKQTAERFRSIYEDAAIGIAIVNEQGRFLQCNAQFQKMLAYNENELRDKLISDITHPNDISIMNFLYQELFSGRRMNYQTEKRYIRKDGQLIWVRLTASQVQTAPGEPKLVIGMAEDITKHKQVEKALITERKRLFSLLDELPAAIFLLAKDYTIRYSNRLSLKQFGNPGTKRCYEHTFGLSKPCKNCIPFKVFENNTLTQHEFKDKNGRKYHFYNYPYTDVDGSSLVLSLCIDITDRKQAEEFFKKYKILSDCAHDFFLFINGNKKIIEANQAAVEALGYSRDDLLTLNINDLLALEALKLNKNQMEQAYQNGILFETVAKRKDGSTFPIEVNLRGTFIGNERVFLSVGRDITNRKRFEQKLQYLASHDPLTNISNRYSLEEYLTRFVAKAKLGRTGVLLLIDLDNFKMVNDTYGHAAGDEVLIALVNTLRLNLREEDFIARFGGDEFVVLLDNTTVAEAMLIAEKLRNAVDNNAFCLCTFKTCFNLTISIGAVLIDGNQDAQKLLSIVDAALYVAKESGRNSIKYLEADEFSKYVYAETNEIIGLIKQALREDKFISYYQPVVKIDNGTIAHYEALTRLIGKNREIILPGIFIPVAERYGLMPQIDQWVVRNSLAALVQNPEIKIFINISGMSLGQDTLLESIEKQIRDSKIDPLRLGFEITETTAIKDLPRAERWIRRLKKLGCQFALDDFGMGFSSFSYLRVLPVDIIKIDGSFIRDINDNPTQHAILQAIINIARTLGKKTIAEYVENKEILQSLHKLNIDYGQGYFLGKPAPEFQNSSRY</sequence>
<dbReference type="Pfam" id="PF00563">
    <property type="entry name" value="EAL"/>
    <property type="match status" value="1"/>
</dbReference>
<dbReference type="FunFam" id="3.30.70.270:FF:000001">
    <property type="entry name" value="Diguanylate cyclase domain protein"/>
    <property type="match status" value="1"/>
</dbReference>
<feature type="domain" description="GGDEF" evidence="4">
    <location>
        <begin position="631"/>
        <end position="765"/>
    </location>
</feature>
<reference evidence="5 6" key="1">
    <citation type="journal article" date="2009" name="Stand. Genomic Sci.">
        <title>Complete genome sequence of Desulfotomaculum acetoxidans type strain (5575).</title>
        <authorList>
            <person name="Spring S."/>
            <person name="Lapidus A."/>
            <person name="Schroder M."/>
            <person name="Gleim D."/>
            <person name="Sims D."/>
            <person name="Meincke L."/>
            <person name="Glavina Del Rio T."/>
            <person name="Tice H."/>
            <person name="Copeland A."/>
            <person name="Cheng J.F."/>
            <person name="Lucas S."/>
            <person name="Chen F."/>
            <person name="Nolan M."/>
            <person name="Bruce D."/>
            <person name="Goodwin L."/>
            <person name="Pitluck S."/>
            <person name="Ivanova N."/>
            <person name="Mavromatis K."/>
            <person name="Mikhailova N."/>
            <person name="Pati A."/>
            <person name="Chen A."/>
            <person name="Palaniappan K."/>
            <person name="Land M."/>
            <person name="Hauser L."/>
            <person name="Chang Y.J."/>
            <person name="Jeffries C.D."/>
            <person name="Chain P."/>
            <person name="Saunders E."/>
            <person name="Brettin T."/>
            <person name="Detter J.C."/>
            <person name="Goker M."/>
            <person name="Bristow J."/>
            <person name="Eisen J.A."/>
            <person name="Markowitz V."/>
            <person name="Hugenholtz P."/>
            <person name="Kyrpides N.C."/>
            <person name="Klenk H.P."/>
            <person name="Han C."/>
        </authorList>
    </citation>
    <scope>NUCLEOTIDE SEQUENCE [LARGE SCALE GENOMIC DNA]</scope>
    <source>
        <strain evidence="6">ATCC 49208 / DSM 771 / VKM B-1644</strain>
    </source>
</reference>
<feature type="domain" description="PAC" evidence="2">
    <location>
        <begin position="186"/>
        <end position="238"/>
    </location>
</feature>
<dbReference type="InterPro" id="IPR000014">
    <property type="entry name" value="PAS"/>
</dbReference>
<dbReference type="InterPro" id="IPR013656">
    <property type="entry name" value="PAS_4"/>
</dbReference>
<dbReference type="STRING" id="485916.Dtox_1676"/>
<organism evidence="5 6">
    <name type="scientific">Desulfofarcimen acetoxidans (strain ATCC 49208 / DSM 771 / KCTC 5769 / VKM B-1644 / 5575)</name>
    <name type="common">Desulfotomaculum acetoxidans</name>
    <dbReference type="NCBI Taxonomy" id="485916"/>
    <lineage>
        <taxon>Bacteria</taxon>
        <taxon>Bacillati</taxon>
        <taxon>Bacillota</taxon>
        <taxon>Clostridia</taxon>
        <taxon>Eubacteriales</taxon>
        <taxon>Peptococcaceae</taxon>
        <taxon>Desulfofarcimen</taxon>
    </lineage>
</organism>
<evidence type="ECO:0000259" key="2">
    <source>
        <dbReference type="PROSITE" id="PS50113"/>
    </source>
</evidence>
<evidence type="ECO:0000259" key="3">
    <source>
        <dbReference type="PROSITE" id="PS50883"/>
    </source>
</evidence>
<feature type="domain" description="PAS" evidence="1">
    <location>
        <begin position="239"/>
        <end position="309"/>
    </location>
</feature>
<dbReference type="CDD" id="cd01948">
    <property type="entry name" value="EAL"/>
    <property type="match status" value="1"/>
</dbReference>
<feature type="domain" description="PAC" evidence="2">
    <location>
        <begin position="313"/>
        <end position="365"/>
    </location>
</feature>
<feature type="domain" description="PAS" evidence="1">
    <location>
        <begin position="113"/>
        <end position="191"/>
    </location>
</feature>
<accession>C8VWV7</accession>
<dbReference type="SUPFAM" id="SSF55073">
    <property type="entry name" value="Nucleotide cyclase"/>
    <property type="match status" value="1"/>
</dbReference>
<dbReference type="SMART" id="SM00267">
    <property type="entry name" value="GGDEF"/>
    <property type="match status" value="1"/>
</dbReference>
<feature type="domain" description="PAS" evidence="1">
    <location>
        <begin position="479"/>
        <end position="549"/>
    </location>
</feature>
<dbReference type="Pfam" id="PF13426">
    <property type="entry name" value="PAS_9"/>
    <property type="match status" value="3"/>
</dbReference>
<dbReference type="Gene3D" id="3.30.70.270">
    <property type="match status" value="1"/>
</dbReference>
<dbReference type="NCBIfam" id="TIGR00254">
    <property type="entry name" value="GGDEF"/>
    <property type="match status" value="1"/>
</dbReference>
<dbReference type="CDD" id="cd00130">
    <property type="entry name" value="PAS"/>
    <property type="match status" value="3"/>
</dbReference>